<feature type="non-terminal residue" evidence="2">
    <location>
        <position position="1"/>
    </location>
</feature>
<dbReference type="Pfam" id="PF12259">
    <property type="entry name" value="Baculo_F"/>
    <property type="match status" value="1"/>
</dbReference>
<name>A0A835LB15_SPOEX</name>
<protein>
    <recommendedName>
        <fullName evidence="4">Envelope fusion protein</fullName>
    </recommendedName>
</protein>
<keyword evidence="3" id="KW-1185">Reference proteome</keyword>
<dbReference type="AlphaFoldDB" id="A0A835LB15"/>
<keyword evidence="1" id="KW-0812">Transmembrane</keyword>
<dbReference type="Proteomes" id="UP000648187">
    <property type="component" value="Unassembled WGS sequence"/>
</dbReference>
<comment type="caution">
    <text evidence="2">The sequence shown here is derived from an EMBL/GenBank/DDBJ whole genome shotgun (WGS) entry which is preliminary data.</text>
</comment>
<keyword evidence="1" id="KW-1133">Transmembrane helix</keyword>
<gene>
    <name evidence="2" type="ORF">HW555_000714</name>
</gene>
<feature type="transmembrane region" description="Helical" evidence="1">
    <location>
        <begin position="529"/>
        <end position="550"/>
    </location>
</feature>
<evidence type="ECO:0008006" key="4">
    <source>
        <dbReference type="Google" id="ProtNLM"/>
    </source>
</evidence>
<accession>A0A835LB15</accession>
<reference evidence="2" key="1">
    <citation type="submission" date="2020-08" db="EMBL/GenBank/DDBJ databases">
        <title>Spodoptera exigua strain:BAW_Kor-Di-RS1 Genome sequencing and assembly.</title>
        <authorList>
            <person name="Kim J."/>
            <person name="Nam H.Y."/>
            <person name="Kwon M."/>
            <person name="Choi J.H."/>
            <person name="Cho S.R."/>
            <person name="Kim G.-H."/>
        </authorList>
    </citation>
    <scope>NUCLEOTIDE SEQUENCE</scope>
    <source>
        <strain evidence="2">BAW_Kor-Di-RS1</strain>
        <tissue evidence="2">Whole-body</tissue>
    </source>
</reference>
<evidence type="ECO:0000313" key="3">
    <source>
        <dbReference type="Proteomes" id="UP000648187"/>
    </source>
</evidence>
<dbReference type="InterPro" id="IPR022048">
    <property type="entry name" value="Envelope_fusion-like"/>
</dbReference>
<evidence type="ECO:0000313" key="2">
    <source>
        <dbReference type="EMBL" id="KAF9424005.1"/>
    </source>
</evidence>
<keyword evidence="1" id="KW-0472">Membrane</keyword>
<sequence length="651" mass="74370">KPSYVIPPRSETVIECPVSNLSEVANLKEGLILDHKIRDGVFLANCIVSLKPNNRVNVSILNTTEHEVPIDNYEVKCFVCSSFSEPIEIIEHSAGIYFDPTSIVYFQTDNWNVITYVDIINIRPYMENIEKSIENISTFCEKAHNIHVVRSTINSFNVSIQKLNNNEILLNRQIEKLNYIFASSSRTNNNILNLEKINSMFNIIEGSLLSISNVLDTVLNSILFAKANILHPYVISPKKLYNELSNNSQLKRTNEFPVSLTLQNIHTIIDLSKLTVYYYNNKIMFIIQVPLMSPIKFNLYKNLPLPTPSDTNQYLTYVLIRPSKLFVAVTDDRLSYVLLDSISECKHVNSDYILCPSPSILSTINNPSCESKLLTEVTLSLPEICDSKVIYGVINVWQKLNNNRYIYVQSKPNKLTLKCNNNITDYILHGTGILSLENNCVAYFQTLQFHPSNVYKSTVPSQITLSFDLTLDDCCKYNILNESTHSINPIILSNIDLESLKLASHKLENLETEIHNSKNQSYIVKYGNYYSGLTYVMISAIIIFIIYKLCTKFFSFRNSSCCIQIYNQCYNTKQMKKHNNVHSSIELTEISDDLENDNKSVKSLPNIDSVSIRDKRLYNLHSYAQMEIIFGSAQHFLPSIRIILVPIALVN</sequence>
<evidence type="ECO:0000256" key="1">
    <source>
        <dbReference type="SAM" id="Phobius"/>
    </source>
</evidence>
<proteinExistence type="predicted"/>
<dbReference type="EMBL" id="JACKWZ010000005">
    <property type="protein sequence ID" value="KAF9424005.1"/>
    <property type="molecule type" value="Genomic_DNA"/>
</dbReference>
<organism evidence="2 3">
    <name type="scientific">Spodoptera exigua</name>
    <name type="common">Beet armyworm</name>
    <name type="synonym">Noctua fulgens</name>
    <dbReference type="NCBI Taxonomy" id="7107"/>
    <lineage>
        <taxon>Eukaryota</taxon>
        <taxon>Metazoa</taxon>
        <taxon>Ecdysozoa</taxon>
        <taxon>Arthropoda</taxon>
        <taxon>Hexapoda</taxon>
        <taxon>Insecta</taxon>
        <taxon>Pterygota</taxon>
        <taxon>Neoptera</taxon>
        <taxon>Endopterygota</taxon>
        <taxon>Lepidoptera</taxon>
        <taxon>Glossata</taxon>
        <taxon>Ditrysia</taxon>
        <taxon>Noctuoidea</taxon>
        <taxon>Noctuidae</taxon>
        <taxon>Amphipyrinae</taxon>
        <taxon>Spodoptera</taxon>
    </lineage>
</organism>